<accession>A0A1I2E1Z2</accession>
<dbReference type="SUPFAM" id="SSF51905">
    <property type="entry name" value="FAD/NAD(P)-binding domain"/>
    <property type="match status" value="1"/>
</dbReference>
<proteinExistence type="predicted"/>
<dbReference type="Pfam" id="PF01266">
    <property type="entry name" value="DAO"/>
    <property type="match status" value="1"/>
</dbReference>
<dbReference type="InterPro" id="IPR036188">
    <property type="entry name" value="FAD/NAD-bd_sf"/>
</dbReference>
<dbReference type="GO" id="GO:0005737">
    <property type="term" value="C:cytoplasm"/>
    <property type="evidence" value="ECO:0007669"/>
    <property type="project" value="TreeGrafter"/>
</dbReference>
<evidence type="ECO:0000259" key="1">
    <source>
        <dbReference type="Pfam" id="PF01266"/>
    </source>
</evidence>
<dbReference type="Proteomes" id="UP000199516">
    <property type="component" value="Unassembled WGS sequence"/>
</dbReference>
<name>A0A1I2E1Z2_9BACI</name>
<reference evidence="2 3" key="1">
    <citation type="submission" date="2016-10" db="EMBL/GenBank/DDBJ databases">
        <authorList>
            <person name="de Groot N.N."/>
        </authorList>
    </citation>
    <scope>NUCLEOTIDE SEQUENCE [LARGE SCALE GENOMIC DNA]</scope>
    <source>
        <strain evidence="2 3">DSM 23995</strain>
    </source>
</reference>
<dbReference type="Gene3D" id="3.30.9.10">
    <property type="entry name" value="D-Amino Acid Oxidase, subunit A, domain 2"/>
    <property type="match status" value="1"/>
</dbReference>
<dbReference type="AlphaFoldDB" id="A0A1I2E1Z2"/>
<evidence type="ECO:0000313" key="3">
    <source>
        <dbReference type="Proteomes" id="UP000199516"/>
    </source>
</evidence>
<dbReference type="OrthoDB" id="571248at2"/>
<dbReference type="PANTHER" id="PTHR13847">
    <property type="entry name" value="SARCOSINE DEHYDROGENASE-RELATED"/>
    <property type="match status" value="1"/>
</dbReference>
<dbReference type="EMBL" id="FONT01000005">
    <property type="protein sequence ID" value="SFE86717.1"/>
    <property type="molecule type" value="Genomic_DNA"/>
</dbReference>
<sequence>MDLLSMWEGTANKHVRRSELQGDESYDVAIIGGGFTGLSAAYHLQKKGCKTVVLEQGKVGAGASGRNGGEVLTGYLGSMEYWAKKKGLEKAKEMWQLSINAIDLIENIINTHRIECDFKRNGHLAAAYKPSHLESMKREQEFMAKKLDYYDLEIIDEHNMNKEMNTRFYKGGCVDKQSAHYHPYNYTLGLAEAAEQQGATIYENSKAKSITKNAHNKKVVRTEKGKITADQLVIATNAYSGDINKKIKHSVVPVESIMIATESMPAEVVSDLIKNDRAVFDTKNLLFYFRRTADNRLAFGGSGRASSKRDENRLFDNLWEGMLRVFPQLKGTRIEYRWGGKVGFTKSMLPYVGQLKDGTHFAFGYGGHGAAMATMLGKTIAEDILKEGDPDHPLRIPKLKPIPFHSQNSTGVGVVKVYKQLQDRFAR</sequence>
<dbReference type="STRING" id="930128.SAMN05192532_10542"/>
<gene>
    <name evidence="2" type="ORF">SAMN05192532_10542</name>
</gene>
<keyword evidence="3" id="KW-1185">Reference proteome</keyword>
<dbReference type="PANTHER" id="PTHR13847:SF281">
    <property type="entry name" value="FAD DEPENDENT OXIDOREDUCTASE DOMAIN-CONTAINING PROTEIN"/>
    <property type="match status" value="1"/>
</dbReference>
<evidence type="ECO:0000313" key="2">
    <source>
        <dbReference type="EMBL" id="SFE86717.1"/>
    </source>
</evidence>
<feature type="domain" description="FAD dependent oxidoreductase" evidence="1">
    <location>
        <begin position="27"/>
        <end position="382"/>
    </location>
</feature>
<protein>
    <submittedName>
        <fullName evidence="2">Gamma-glutamylputrescine oxidase</fullName>
    </submittedName>
</protein>
<dbReference type="RefSeq" id="WP_091661899.1">
    <property type="nucleotide sequence ID" value="NZ_FONT01000005.1"/>
</dbReference>
<dbReference type="Gene3D" id="3.50.50.60">
    <property type="entry name" value="FAD/NAD(P)-binding domain"/>
    <property type="match status" value="1"/>
</dbReference>
<dbReference type="InterPro" id="IPR006076">
    <property type="entry name" value="FAD-dep_OxRdtase"/>
</dbReference>
<organism evidence="2 3">
    <name type="scientific">Alteribacillus iranensis</name>
    <dbReference type="NCBI Taxonomy" id="930128"/>
    <lineage>
        <taxon>Bacteria</taxon>
        <taxon>Bacillati</taxon>
        <taxon>Bacillota</taxon>
        <taxon>Bacilli</taxon>
        <taxon>Bacillales</taxon>
        <taxon>Bacillaceae</taxon>
        <taxon>Alteribacillus</taxon>
    </lineage>
</organism>